<evidence type="ECO:0000313" key="1">
    <source>
        <dbReference type="EMBL" id="AXO89953.1"/>
    </source>
</evidence>
<dbReference type="RefSeq" id="WP_116889278.1">
    <property type="nucleotide sequence ID" value="NZ_CP031641.1"/>
</dbReference>
<dbReference type="EMBL" id="CP031641">
    <property type="protein sequence ID" value="AXO89953.1"/>
    <property type="molecule type" value="Genomic_DNA"/>
</dbReference>
<dbReference type="Proteomes" id="UP000258127">
    <property type="component" value="Chromosome"/>
</dbReference>
<reference evidence="1 2" key="1">
    <citation type="submission" date="2018-08" db="EMBL/GenBank/DDBJ databases">
        <authorList>
            <person name="Lee Y."/>
            <person name="Kakembo D."/>
        </authorList>
    </citation>
    <scope>NUCLEOTIDE SEQUENCE [LARGE SCALE GENOMIC DNA]</scope>
    <source>
        <strain evidence="1 2">JBCS1880</strain>
    </source>
</reference>
<organism evidence="1 2">
    <name type="scientific">Pseudomonas parafulva</name>
    <dbReference type="NCBI Taxonomy" id="157782"/>
    <lineage>
        <taxon>Bacteria</taxon>
        <taxon>Pseudomonadati</taxon>
        <taxon>Pseudomonadota</taxon>
        <taxon>Gammaproteobacteria</taxon>
        <taxon>Pseudomonadales</taxon>
        <taxon>Pseudomonadaceae</taxon>
        <taxon>Pseudomonas</taxon>
    </lineage>
</organism>
<sequence>MSSDCASLDDLAQSLGREFDARMDARRRAAIAEHEAQLAAVPPVTELTQSPQVRGMLAVGVVVLSGLALWCLKDAWPVSVPLWLLAALAIRSLWLQRDPGQQPLLRLTHERLWFACLDRELALVDLVEGRVRQGRDLHIVLTLKPGTVLPRPRNRLGPWMPRAKVKGGVQPQVTLICYGLTHQGQSLDAQALMDLLRAYDACAQAKLRLDALYAQG</sequence>
<name>A0AAI8PBH4_9PSED</name>
<protein>
    <submittedName>
        <fullName evidence="1">Uncharacterized protein</fullName>
    </submittedName>
</protein>
<keyword evidence="2" id="KW-1185">Reference proteome</keyword>
<proteinExistence type="predicted"/>
<accession>A0AAI8PBH4</accession>
<gene>
    <name evidence="1" type="ORF">DZC75_18805</name>
</gene>
<evidence type="ECO:0000313" key="2">
    <source>
        <dbReference type="Proteomes" id="UP000258127"/>
    </source>
</evidence>
<dbReference type="AlphaFoldDB" id="A0AAI8PBH4"/>